<proteinExistence type="predicted"/>
<protein>
    <submittedName>
        <fullName evidence="1">Uncharacterized protein</fullName>
    </submittedName>
</protein>
<evidence type="ECO:0000313" key="1">
    <source>
        <dbReference type="EMBL" id="PAN30030.1"/>
    </source>
</evidence>
<reference evidence="1" key="1">
    <citation type="submission" date="2018-04" db="EMBL/GenBank/DDBJ databases">
        <title>WGS assembly of Panicum hallii.</title>
        <authorList>
            <person name="Lovell J."/>
            <person name="Jenkins J."/>
            <person name="Lowry D."/>
            <person name="Mamidi S."/>
            <person name="Sreedasyam A."/>
            <person name="Weng X."/>
            <person name="Barry K."/>
            <person name="Bonette J."/>
            <person name="Campitelli B."/>
            <person name="Daum C."/>
            <person name="Gordon S."/>
            <person name="Gould B."/>
            <person name="Lipzen A."/>
            <person name="Macqueen A."/>
            <person name="Palacio-Mejia J."/>
            <person name="Plott C."/>
            <person name="Shakirov E."/>
            <person name="Shu S."/>
            <person name="Yoshinaga Y."/>
            <person name="Zane M."/>
            <person name="Rokhsar D."/>
            <person name="Grimwood J."/>
            <person name="Schmutz J."/>
            <person name="Juenger T."/>
        </authorList>
    </citation>
    <scope>NUCLEOTIDE SEQUENCE [LARGE SCALE GENOMIC DNA]</scope>
    <source>
        <strain evidence="1">FIL2</strain>
    </source>
</reference>
<accession>A0A2S3HUG3</accession>
<organism evidence="1">
    <name type="scientific">Panicum hallii</name>
    <dbReference type="NCBI Taxonomy" id="206008"/>
    <lineage>
        <taxon>Eukaryota</taxon>
        <taxon>Viridiplantae</taxon>
        <taxon>Streptophyta</taxon>
        <taxon>Embryophyta</taxon>
        <taxon>Tracheophyta</taxon>
        <taxon>Spermatophyta</taxon>
        <taxon>Magnoliopsida</taxon>
        <taxon>Liliopsida</taxon>
        <taxon>Poales</taxon>
        <taxon>Poaceae</taxon>
        <taxon>PACMAD clade</taxon>
        <taxon>Panicoideae</taxon>
        <taxon>Panicodae</taxon>
        <taxon>Paniceae</taxon>
        <taxon>Panicinae</taxon>
        <taxon>Panicum</taxon>
        <taxon>Panicum sect. Panicum</taxon>
    </lineage>
</organism>
<dbReference type="Gramene" id="PAN30030">
    <property type="protein sequence ID" value="PAN30030"/>
    <property type="gene ID" value="PAHAL_5G268500"/>
</dbReference>
<dbReference type="Proteomes" id="UP000243499">
    <property type="component" value="Chromosome 5"/>
</dbReference>
<dbReference type="EMBL" id="CM008050">
    <property type="protein sequence ID" value="PAN30030.1"/>
    <property type="molecule type" value="Genomic_DNA"/>
</dbReference>
<name>A0A2S3HUG3_9POAL</name>
<gene>
    <name evidence="1" type="ORF">PAHAL_5G268500</name>
</gene>
<sequence length="109" mass="12498">MEAGVSSSIQKCMSMSPNEHLSAYKNSLLDFGMPLVALLMTLFFHHEWCTPHQLQVRVHVQHTPCCPRVHLHTHASQRLRLQLLPCCLLTLHVHHLCTRQVTGNTFSYD</sequence>
<dbReference type="AlphaFoldDB" id="A0A2S3HUG3"/>